<evidence type="ECO:0000256" key="1">
    <source>
        <dbReference type="SAM" id="MobiDB-lite"/>
    </source>
</evidence>
<organism evidence="3 4">
    <name type="scientific">Robbsia andropogonis</name>
    <dbReference type="NCBI Taxonomy" id="28092"/>
    <lineage>
        <taxon>Bacteria</taxon>
        <taxon>Pseudomonadati</taxon>
        <taxon>Pseudomonadota</taxon>
        <taxon>Betaproteobacteria</taxon>
        <taxon>Burkholderiales</taxon>
        <taxon>Burkholderiaceae</taxon>
        <taxon>Robbsia</taxon>
    </lineage>
</organism>
<keyword evidence="4" id="KW-1185">Reference proteome</keyword>
<dbReference type="Pfam" id="PF11776">
    <property type="entry name" value="RcnB"/>
    <property type="match status" value="1"/>
</dbReference>
<dbReference type="AlphaFoldDB" id="A0A0F5K3S1"/>
<evidence type="ECO:0000313" key="3">
    <source>
        <dbReference type="EMBL" id="KKB64743.1"/>
    </source>
</evidence>
<dbReference type="InterPro" id="IPR024572">
    <property type="entry name" value="RcnB"/>
</dbReference>
<dbReference type="RefSeq" id="WP_046152289.1">
    <property type="nucleotide sequence ID" value="NZ_CADFGU010000005.1"/>
</dbReference>
<keyword evidence="2" id="KW-0732">Signal</keyword>
<sequence length="144" mass="15529">MKKTLSVAAFIAAACAVVSTASVAQNMPPQDAGPDHHAPGMRSSQPDRGGPGARPEMHRPPMARPGGPGPVDARGPGPAPMDGGWRERGRPLPREYRDRQYVIDNYREYQLQPPPRGYHWVGVNGDYLLVAIGSGVIRDIITGR</sequence>
<dbReference type="PATRIC" id="fig|28092.6.peg.1200"/>
<comment type="caution">
    <text evidence="3">The sequence shown here is derived from an EMBL/GenBank/DDBJ whole genome shotgun (WGS) entry which is preliminary data.</text>
</comment>
<gene>
    <name evidence="3" type="ORF">WM40_05060</name>
</gene>
<dbReference type="Gene3D" id="3.10.450.160">
    <property type="entry name" value="inner membrane protein cigr"/>
    <property type="match status" value="1"/>
</dbReference>
<feature type="signal peptide" evidence="2">
    <location>
        <begin position="1"/>
        <end position="24"/>
    </location>
</feature>
<feature type="chain" id="PRO_5002490908" description="Integral membrane protein" evidence="2">
    <location>
        <begin position="25"/>
        <end position="144"/>
    </location>
</feature>
<name>A0A0F5K3S1_9BURK</name>
<protein>
    <recommendedName>
        <fullName evidence="5">Integral membrane protein</fullName>
    </recommendedName>
</protein>
<feature type="region of interest" description="Disordered" evidence="1">
    <location>
        <begin position="26"/>
        <end position="92"/>
    </location>
</feature>
<evidence type="ECO:0008006" key="5">
    <source>
        <dbReference type="Google" id="ProtNLM"/>
    </source>
</evidence>
<dbReference type="OrthoDB" id="6687316at2"/>
<proteinExistence type="predicted"/>
<dbReference type="Proteomes" id="UP000033618">
    <property type="component" value="Unassembled WGS sequence"/>
</dbReference>
<accession>A0A0F5K3S1</accession>
<reference evidence="3 4" key="1">
    <citation type="submission" date="2015-03" db="EMBL/GenBank/DDBJ databases">
        <title>Draft Genome Sequence of Burkholderia andropogonis type strain ICMP2807, isolated from Sorghum bicolor.</title>
        <authorList>
            <person name="Lopes-Santos L."/>
            <person name="Castro D.B."/>
            <person name="Ottoboni L.M."/>
            <person name="Park D."/>
            <person name="Weirc B.S."/>
            <person name="Destefano S.A."/>
        </authorList>
    </citation>
    <scope>NUCLEOTIDE SEQUENCE [LARGE SCALE GENOMIC DNA]</scope>
    <source>
        <strain evidence="3 4">ICMP2807</strain>
    </source>
</reference>
<dbReference type="EMBL" id="LAQU01000003">
    <property type="protein sequence ID" value="KKB64743.1"/>
    <property type="molecule type" value="Genomic_DNA"/>
</dbReference>
<evidence type="ECO:0000313" key="4">
    <source>
        <dbReference type="Proteomes" id="UP000033618"/>
    </source>
</evidence>
<dbReference type="PROSITE" id="PS51257">
    <property type="entry name" value="PROKAR_LIPOPROTEIN"/>
    <property type="match status" value="1"/>
</dbReference>
<evidence type="ECO:0000256" key="2">
    <source>
        <dbReference type="SAM" id="SignalP"/>
    </source>
</evidence>